<gene>
    <name evidence="4" type="ORF">E4663_08975</name>
</gene>
<feature type="domain" description="Phospholipid/glycerol acyltransferase" evidence="3">
    <location>
        <begin position="43"/>
        <end position="160"/>
    </location>
</feature>
<comment type="caution">
    <text evidence="4">The sequence shown here is derived from an EMBL/GenBank/DDBJ whole genome shotgun (WGS) entry which is preliminary data.</text>
</comment>
<reference evidence="4 5" key="1">
    <citation type="journal article" date="2003" name="Int. J. Syst. Evol. Microbiol.">
        <title>Halobacillus salinus sp. nov., isolated from a salt lake on the coast of the East Sea in Korea.</title>
        <authorList>
            <person name="Yoon J.H."/>
            <person name="Kang K.H."/>
            <person name="Park Y.H."/>
        </authorList>
    </citation>
    <scope>NUCLEOTIDE SEQUENCE [LARGE SCALE GENOMIC DNA]</scope>
    <source>
        <strain evidence="4 5">HSL-3</strain>
    </source>
</reference>
<dbReference type="Pfam" id="PF01553">
    <property type="entry name" value="Acyltransferase"/>
    <property type="match status" value="1"/>
</dbReference>
<dbReference type="Proteomes" id="UP000297982">
    <property type="component" value="Unassembled WGS sequence"/>
</dbReference>
<dbReference type="GO" id="GO:0005886">
    <property type="term" value="C:plasma membrane"/>
    <property type="evidence" value="ECO:0007669"/>
    <property type="project" value="TreeGrafter"/>
</dbReference>
<dbReference type="EMBL" id="SRJC01000001">
    <property type="protein sequence ID" value="TGB05108.1"/>
    <property type="molecule type" value="Genomic_DNA"/>
</dbReference>
<dbReference type="RefSeq" id="WP_135327322.1">
    <property type="nucleotide sequence ID" value="NZ_SRJC01000001.1"/>
</dbReference>
<dbReference type="GO" id="GO:0003841">
    <property type="term" value="F:1-acylglycerol-3-phosphate O-acyltransferase activity"/>
    <property type="evidence" value="ECO:0007669"/>
    <property type="project" value="TreeGrafter"/>
</dbReference>
<protein>
    <submittedName>
        <fullName evidence="4">Glycerol acyltransferase</fullName>
    </submittedName>
</protein>
<evidence type="ECO:0000313" key="4">
    <source>
        <dbReference type="EMBL" id="TGB05108.1"/>
    </source>
</evidence>
<dbReference type="PANTHER" id="PTHR10434:SF11">
    <property type="entry name" value="1-ACYL-SN-GLYCEROL-3-PHOSPHATE ACYLTRANSFERASE"/>
    <property type="match status" value="1"/>
</dbReference>
<dbReference type="GO" id="GO:0006654">
    <property type="term" value="P:phosphatidic acid biosynthetic process"/>
    <property type="evidence" value="ECO:0007669"/>
    <property type="project" value="TreeGrafter"/>
</dbReference>
<dbReference type="CDD" id="cd06551">
    <property type="entry name" value="LPLAT"/>
    <property type="match status" value="1"/>
</dbReference>
<dbReference type="AlphaFoldDB" id="A0A4Z0H3V5"/>
<sequence length="227" mass="27378">MKRAEKNKLIEWGFTRFNRFFLRYHFEQIHLWKDSKEIPNKRTLFLINHSTWWDPLLIFYLNDQIVQSEGYAMMSEKGMKKHPFFQKVGGYSINAELRRDMIESLQYSIQLLNEDKTVWIFPQGQEEHLEKRPLEFFSGTAYIAEHSEDVNVVPISLYYSLEHSRRPNVYVRIGEPVKNSSFSSLNRKELSNLLEDLATKQLDELREAVIQERHNLFDQQFRRWKEQ</sequence>
<proteinExistence type="predicted"/>
<organism evidence="4 5">
    <name type="scientific">Halobacillus salinus</name>
    <dbReference type="NCBI Taxonomy" id="192814"/>
    <lineage>
        <taxon>Bacteria</taxon>
        <taxon>Bacillati</taxon>
        <taxon>Bacillota</taxon>
        <taxon>Bacilli</taxon>
        <taxon>Bacillales</taxon>
        <taxon>Bacillaceae</taxon>
        <taxon>Halobacillus</taxon>
    </lineage>
</organism>
<keyword evidence="5" id="KW-1185">Reference proteome</keyword>
<keyword evidence="2 4" id="KW-0012">Acyltransferase</keyword>
<dbReference type="PANTHER" id="PTHR10434">
    <property type="entry name" value="1-ACYL-SN-GLYCEROL-3-PHOSPHATE ACYLTRANSFERASE"/>
    <property type="match status" value="1"/>
</dbReference>
<evidence type="ECO:0000256" key="2">
    <source>
        <dbReference type="ARBA" id="ARBA00023315"/>
    </source>
</evidence>
<dbReference type="SMART" id="SM00563">
    <property type="entry name" value="PlsC"/>
    <property type="match status" value="1"/>
</dbReference>
<dbReference type="InterPro" id="IPR002123">
    <property type="entry name" value="Plipid/glycerol_acylTrfase"/>
</dbReference>
<dbReference type="SUPFAM" id="SSF69593">
    <property type="entry name" value="Glycerol-3-phosphate (1)-acyltransferase"/>
    <property type="match status" value="1"/>
</dbReference>
<keyword evidence="1 4" id="KW-0808">Transferase</keyword>
<evidence type="ECO:0000259" key="3">
    <source>
        <dbReference type="SMART" id="SM00563"/>
    </source>
</evidence>
<name>A0A4Z0H3V5_9BACI</name>
<evidence type="ECO:0000256" key="1">
    <source>
        <dbReference type="ARBA" id="ARBA00022679"/>
    </source>
</evidence>
<dbReference type="STRING" id="192814.GCA_900166575_02135"/>
<evidence type="ECO:0000313" key="5">
    <source>
        <dbReference type="Proteomes" id="UP000297982"/>
    </source>
</evidence>
<accession>A0A4Z0H3V5</accession>